<comment type="caution">
    <text evidence="1">The sequence shown here is derived from an EMBL/GenBank/DDBJ whole genome shotgun (WGS) entry which is preliminary data.</text>
</comment>
<sequence>MSEGDNLNYLINSAWGDNLDIPELHRYINLTDMEFTNDENHSPSADES</sequence>
<dbReference type="AlphaFoldDB" id="A0A841H999"/>
<evidence type="ECO:0000313" key="2">
    <source>
        <dbReference type="Proteomes" id="UP000642919"/>
    </source>
</evidence>
<proteinExistence type="predicted"/>
<gene>
    <name evidence="1" type="ORF">HNR49_000665</name>
</gene>
<name>A0A841H999_HALSI</name>
<dbReference type="EMBL" id="JACHGX010000001">
    <property type="protein sequence ID" value="MBB6089327.1"/>
    <property type="molecule type" value="Genomic_DNA"/>
</dbReference>
<reference evidence="1" key="1">
    <citation type="submission" date="2020-08" db="EMBL/GenBank/DDBJ databases">
        <title>Genomic Encyclopedia of Type Strains, Phase IV (KMG-IV): sequencing the most valuable type-strain genomes for metagenomic binning, comparative biology and taxonomic classification.</title>
        <authorList>
            <person name="Goeker M."/>
        </authorList>
    </citation>
    <scope>NUCLEOTIDE SEQUENCE</scope>
    <source>
        <strain evidence="1">DSM 669</strain>
    </source>
</reference>
<protein>
    <submittedName>
        <fullName evidence="1">Uncharacterized protein</fullName>
    </submittedName>
</protein>
<organism evidence="1 2">
    <name type="scientific">Halobacterium salinarum</name>
    <name type="common">Halobacterium halobium</name>
    <dbReference type="NCBI Taxonomy" id="2242"/>
    <lineage>
        <taxon>Archaea</taxon>
        <taxon>Methanobacteriati</taxon>
        <taxon>Methanobacteriota</taxon>
        <taxon>Stenosarchaea group</taxon>
        <taxon>Halobacteria</taxon>
        <taxon>Halobacteriales</taxon>
        <taxon>Halobacteriaceae</taxon>
        <taxon>Halobacterium</taxon>
    </lineage>
</organism>
<evidence type="ECO:0000313" key="1">
    <source>
        <dbReference type="EMBL" id="MBB6089327.1"/>
    </source>
</evidence>
<accession>A0A841H999</accession>
<dbReference type="Proteomes" id="UP000642919">
    <property type="component" value="Unassembled WGS sequence"/>
</dbReference>